<keyword evidence="1" id="KW-0812">Transmembrane</keyword>
<evidence type="ECO:0000256" key="1">
    <source>
        <dbReference type="SAM" id="Phobius"/>
    </source>
</evidence>
<evidence type="ECO:0000313" key="2">
    <source>
        <dbReference type="EMBL" id="MBE1537505.1"/>
    </source>
</evidence>
<name>A0ABR9K3S7_9ACTN</name>
<organism evidence="2 3">
    <name type="scientific">Actinomadura algeriensis</name>
    <dbReference type="NCBI Taxonomy" id="1679523"/>
    <lineage>
        <taxon>Bacteria</taxon>
        <taxon>Bacillati</taxon>
        <taxon>Actinomycetota</taxon>
        <taxon>Actinomycetes</taxon>
        <taxon>Streptosporangiales</taxon>
        <taxon>Thermomonosporaceae</taxon>
        <taxon>Actinomadura</taxon>
    </lineage>
</organism>
<dbReference type="EMBL" id="JADBDZ010000001">
    <property type="protein sequence ID" value="MBE1537505.1"/>
    <property type="molecule type" value="Genomic_DNA"/>
</dbReference>
<dbReference type="Proteomes" id="UP000627838">
    <property type="component" value="Unassembled WGS sequence"/>
</dbReference>
<keyword evidence="1" id="KW-1133">Transmembrane helix</keyword>
<gene>
    <name evidence="2" type="ORF">H4W34_007338</name>
</gene>
<keyword evidence="3" id="KW-1185">Reference proteome</keyword>
<protein>
    <recommendedName>
        <fullName evidence="4">MFS transporter</fullName>
    </recommendedName>
</protein>
<dbReference type="RefSeq" id="WP_192764735.1">
    <property type="nucleotide sequence ID" value="NZ_JADBDZ010000001.1"/>
</dbReference>
<comment type="caution">
    <text evidence="2">The sequence shown here is derived from an EMBL/GenBank/DDBJ whole genome shotgun (WGS) entry which is preliminary data.</text>
</comment>
<evidence type="ECO:0008006" key="4">
    <source>
        <dbReference type="Google" id="ProtNLM"/>
    </source>
</evidence>
<feature type="transmembrane region" description="Helical" evidence="1">
    <location>
        <begin position="35"/>
        <end position="56"/>
    </location>
</feature>
<accession>A0ABR9K3S7</accession>
<keyword evidence="1" id="KW-0472">Membrane</keyword>
<reference evidence="2 3" key="1">
    <citation type="submission" date="2020-10" db="EMBL/GenBank/DDBJ databases">
        <title>Sequencing the genomes of 1000 actinobacteria strains.</title>
        <authorList>
            <person name="Klenk H.-P."/>
        </authorList>
    </citation>
    <scope>NUCLEOTIDE SEQUENCE [LARGE SCALE GENOMIC DNA]</scope>
    <source>
        <strain evidence="2 3">DSM 46744</strain>
    </source>
</reference>
<sequence length="69" mass="7672">MLAHHDSPKIVSPWPPPVIRPSSARVAWRDRDFRALALSYLLTGTTTHLFLAAVTLDRDVREPAHSSAV</sequence>
<evidence type="ECO:0000313" key="3">
    <source>
        <dbReference type="Proteomes" id="UP000627838"/>
    </source>
</evidence>
<proteinExistence type="predicted"/>